<name>A0A5E5PCG6_9BURK</name>
<sequence>MRCRGRRVTCFAADDISPAQTTAYELLHKPVMRYCYCVLHIAGARSLPEDYKPAYCAKRHMDMQMCALDGRLSQPTGRLCLRSVLSAKHRQTVKCRFYRGNVPAYHCAPGPASRKDVS</sequence>
<protein>
    <submittedName>
        <fullName evidence="1">Uncharacterized protein</fullName>
    </submittedName>
</protein>
<reference evidence="1 2" key="1">
    <citation type="submission" date="2019-08" db="EMBL/GenBank/DDBJ databases">
        <authorList>
            <person name="Peeters C."/>
        </authorList>
    </citation>
    <scope>NUCLEOTIDE SEQUENCE [LARGE SCALE GENOMIC DNA]</scope>
    <source>
        <strain evidence="1 2">LMG 18089</strain>
    </source>
</reference>
<dbReference type="AlphaFoldDB" id="A0A5E5PCG6"/>
<dbReference type="EMBL" id="CABPSX010000014">
    <property type="protein sequence ID" value="VVG74010.1"/>
    <property type="molecule type" value="Genomic_DNA"/>
</dbReference>
<evidence type="ECO:0000313" key="2">
    <source>
        <dbReference type="Proteomes" id="UP000364291"/>
    </source>
</evidence>
<dbReference type="Proteomes" id="UP000364291">
    <property type="component" value="Unassembled WGS sequence"/>
</dbReference>
<organism evidence="1 2">
    <name type="scientific">Pandoraea apista</name>
    <dbReference type="NCBI Taxonomy" id="93218"/>
    <lineage>
        <taxon>Bacteria</taxon>
        <taxon>Pseudomonadati</taxon>
        <taxon>Pseudomonadota</taxon>
        <taxon>Betaproteobacteria</taxon>
        <taxon>Burkholderiales</taxon>
        <taxon>Burkholderiaceae</taxon>
        <taxon>Pandoraea</taxon>
    </lineage>
</organism>
<accession>A0A5E5PCG6</accession>
<proteinExistence type="predicted"/>
<gene>
    <name evidence="1" type="ORF">PAP18089_05021</name>
</gene>
<evidence type="ECO:0000313" key="1">
    <source>
        <dbReference type="EMBL" id="VVG74010.1"/>
    </source>
</evidence>